<dbReference type="RefSeq" id="WP_114660791.1">
    <property type="nucleotide sequence ID" value="NZ_CP031194.1"/>
</dbReference>
<dbReference type="SUPFAM" id="SSF54292">
    <property type="entry name" value="2Fe-2S ferredoxin-like"/>
    <property type="match status" value="1"/>
</dbReference>
<dbReference type="EMBL" id="CP031194">
    <property type="protein sequence ID" value="AXG79462.1"/>
    <property type="molecule type" value="Genomic_DNA"/>
</dbReference>
<keyword evidence="7" id="KW-0411">Iron-sulfur</keyword>
<dbReference type="Gene3D" id="3.40.50.80">
    <property type="entry name" value="Nucleotide-binding domain of ferredoxin-NADP reductase (FNR) module"/>
    <property type="match status" value="1"/>
</dbReference>
<evidence type="ECO:0000313" key="10">
    <source>
        <dbReference type="EMBL" id="AXG79462.1"/>
    </source>
</evidence>
<evidence type="ECO:0000256" key="7">
    <source>
        <dbReference type="ARBA" id="ARBA00023014"/>
    </source>
</evidence>
<evidence type="ECO:0000259" key="8">
    <source>
        <dbReference type="PROSITE" id="PS51085"/>
    </source>
</evidence>
<dbReference type="InterPro" id="IPR017938">
    <property type="entry name" value="Riboflavin_synthase-like_b-brl"/>
</dbReference>
<dbReference type="PANTHER" id="PTHR47354">
    <property type="entry name" value="NADH OXIDOREDUCTASE HCR"/>
    <property type="match status" value="1"/>
</dbReference>
<dbReference type="SUPFAM" id="SSF63380">
    <property type="entry name" value="Riboflavin synthase domain-like"/>
    <property type="match status" value="1"/>
</dbReference>
<dbReference type="KEGG" id="spad:DVK44_19435"/>
<dbReference type="SUPFAM" id="SSF52343">
    <property type="entry name" value="Ferredoxin reductase-like, C-terminal NADP-linked domain"/>
    <property type="match status" value="1"/>
</dbReference>
<feature type="domain" description="FAD-binding FR-type" evidence="9">
    <location>
        <begin position="15"/>
        <end position="119"/>
    </location>
</feature>
<keyword evidence="11" id="KW-1185">Reference proteome</keyword>
<dbReference type="OrthoDB" id="502624at2"/>
<dbReference type="InterPro" id="IPR039261">
    <property type="entry name" value="FNR_nucleotide-bd"/>
</dbReference>
<keyword evidence="5" id="KW-0560">Oxidoreductase</keyword>
<dbReference type="InterPro" id="IPR001433">
    <property type="entry name" value="OxRdtase_FAD/NAD-bd"/>
</dbReference>
<evidence type="ECO:0000256" key="5">
    <source>
        <dbReference type="ARBA" id="ARBA00023002"/>
    </source>
</evidence>
<gene>
    <name evidence="10" type="ORF">DVK44_19435</name>
</gene>
<dbReference type="AlphaFoldDB" id="A0A345HRY8"/>
<dbReference type="InterPro" id="IPR036010">
    <property type="entry name" value="2Fe-2S_ferredoxin-like_sf"/>
</dbReference>
<dbReference type="PROSITE" id="PS51384">
    <property type="entry name" value="FAD_FR"/>
    <property type="match status" value="1"/>
</dbReference>
<organism evidence="10 11">
    <name type="scientific">Streptomyces paludis</name>
    <dbReference type="NCBI Taxonomy" id="2282738"/>
    <lineage>
        <taxon>Bacteria</taxon>
        <taxon>Bacillati</taxon>
        <taxon>Actinomycetota</taxon>
        <taxon>Actinomycetes</taxon>
        <taxon>Kitasatosporales</taxon>
        <taxon>Streptomycetaceae</taxon>
        <taxon>Streptomyces</taxon>
    </lineage>
</organism>
<keyword evidence="3" id="KW-0001">2Fe-2S</keyword>
<comment type="cofactor">
    <cofactor evidence="1">
        <name>FAD</name>
        <dbReference type="ChEBI" id="CHEBI:57692"/>
    </cofactor>
</comment>
<dbReference type="Pfam" id="PF00175">
    <property type="entry name" value="NAD_binding_1"/>
    <property type="match status" value="1"/>
</dbReference>
<keyword evidence="4" id="KW-0479">Metal-binding</keyword>
<proteinExistence type="predicted"/>
<keyword evidence="2" id="KW-0285">Flavoprotein</keyword>
<evidence type="ECO:0000256" key="3">
    <source>
        <dbReference type="ARBA" id="ARBA00022714"/>
    </source>
</evidence>
<protein>
    <submittedName>
        <fullName evidence="10">Oxidoreductase</fullName>
    </submittedName>
</protein>
<dbReference type="PANTHER" id="PTHR47354:SF1">
    <property type="entry name" value="CARNITINE MONOOXYGENASE REDUCTASE SUBUNIT"/>
    <property type="match status" value="1"/>
</dbReference>
<dbReference type="GO" id="GO:0016491">
    <property type="term" value="F:oxidoreductase activity"/>
    <property type="evidence" value="ECO:0007669"/>
    <property type="project" value="UniProtKB-KW"/>
</dbReference>
<dbReference type="Gene3D" id="3.10.20.30">
    <property type="match status" value="1"/>
</dbReference>
<dbReference type="InterPro" id="IPR017927">
    <property type="entry name" value="FAD-bd_FR_type"/>
</dbReference>
<evidence type="ECO:0000313" key="11">
    <source>
        <dbReference type="Proteomes" id="UP000253868"/>
    </source>
</evidence>
<dbReference type="InterPro" id="IPR050415">
    <property type="entry name" value="MRET"/>
</dbReference>
<dbReference type="CDD" id="cd00207">
    <property type="entry name" value="fer2"/>
    <property type="match status" value="1"/>
</dbReference>
<dbReference type="Proteomes" id="UP000253868">
    <property type="component" value="Chromosome"/>
</dbReference>
<reference evidence="11" key="1">
    <citation type="submission" date="2018-07" db="EMBL/GenBank/DDBJ databases">
        <authorList>
            <person name="Zhao J."/>
        </authorList>
    </citation>
    <scope>NUCLEOTIDE SEQUENCE [LARGE SCALE GENOMIC DNA]</scope>
    <source>
        <strain evidence="11">GSSD-12</strain>
    </source>
</reference>
<dbReference type="Pfam" id="PF00111">
    <property type="entry name" value="Fer2"/>
    <property type="match status" value="1"/>
</dbReference>
<evidence type="ECO:0000259" key="9">
    <source>
        <dbReference type="PROSITE" id="PS51384"/>
    </source>
</evidence>
<evidence type="ECO:0000256" key="2">
    <source>
        <dbReference type="ARBA" id="ARBA00022630"/>
    </source>
</evidence>
<evidence type="ECO:0000256" key="1">
    <source>
        <dbReference type="ARBA" id="ARBA00001974"/>
    </source>
</evidence>
<accession>A0A345HRY8</accession>
<dbReference type="GO" id="GO:0046872">
    <property type="term" value="F:metal ion binding"/>
    <property type="evidence" value="ECO:0007669"/>
    <property type="project" value="UniProtKB-KW"/>
</dbReference>
<evidence type="ECO:0000256" key="6">
    <source>
        <dbReference type="ARBA" id="ARBA00023004"/>
    </source>
</evidence>
<dbReference type="InterPro" id="IPR001041">
    <property type="entry name" value="2Fe-2S_ferredoxin-type"/>
</dbReference>
<dbReference type="PROSITE" id="PS00197">
    <property type="entry name" value="2FE2S_FER_1"/>
    <property type="match status" value="1"/>
</dbReference>
<dbReference type="PRINTS" id="PR00409">
    <property type="entry name" value="PHDIOXRDTASE"/>
</dbReference>
<evidence type="ECO:0000256" key="4">
    <source>
        <dbReference type="ARBA" id="ARBA00022723"/>
    </source>
</evidence>
<dbReference type="InterPro" id="IPR006058">
    <property type="entry name" value="2Fe2S_fd_BS"/>
</dbReference>
<sequence length="336" mass="35075">MSKPPAPETAATASTPAYEASLVVADRTDAADGVIALTLRHPDCAPLPEWLPGAHIDLLLGNGLVRHYSLCGDPGDRSAWRIGVLRVPESRGGSAYVHDALLAGASVRVRGPRNNFALRPADRYLFVAGGIGITPVLPMIAAAEAAGARWELLYGGRTRSSMAFLDELAAYGGAVTVRPQDEHGRLDLDDCLGKPADDTLVYCCGPEPLLAAVEERCLAWPAGALRVERFRPTAVTAPGTDAGGGADADAFEVVLSRSGQTLQVPPGTSVLAAAQQAGVAVPFSCAEGICGTCETEVLEGEPDHRDSVLSAAERESGETMMICVSRSRGPQLVLDL</sequence>
<dbReference type="GO" id="GO:0051537">
    <property type="term" value="F:2 iron, 2 sulfur cluster binding"/>
    <property type="evidence" value="ECO:0007669"/>
    <property type="project" value="UniProtKB-KW"/>
</dbReference>
<dbReference type="InterPro" id="IPR012675">
    <property type="entry name" value="Beta-grasp_dom_sf"/>
</dbReference>
<keyword evidence="6" id="KW-0408">Iron</keyword>
<dbReference type="PROSITE" id="PS51085">
    <property type="entry name" value="2FE2S_FER_2"/>
    <property type="match status" value="1"/>
</dbReference>
<feature type="domain" description="2Fe-2S ferredoxin-type" evidence="8">
    <location>
        <begin position="251"/>
        <end position="336"/>
    </location>
</feature>
<name>A0A345HRY8_9ACTN</name>
<dbReference type="CDD" id="cd06185">
    <property type="entry name" value="PDR_like"/>
    <property type="match status" value="1"/>
</dbReference>
<dbReference type="Gene3D" id="2.40.30.10">
    <property type="entry name" value="Translation factors"/>
    <property type="match status" value="1"/>
</dbReference>